<evidence type="ECO:0000256" key="1">
    <source>
        <dbReference type="ARBA" id="ARBA00004123"/>
    </source>
</evidence>
<comment type="catalytic activity">
    <reaction evidence="6">
        <text>O-phospho-L-threonyl-[protein] + H2O = L-threonyl-[protein] + phosphate</text>
        <dbReference type="Rhea" id="RHEA:47004"/>
        <dbReference type="Rhea" id="RHEA-COMP:11060"/>
        <dbReference type="Rhea" id="RHEA-COMP:11605"/>
        <dbReference type="ChEBI" id="CHEBI:15377"/>
        <dbReference type="ChEBI" id="CHEBI:30013"/>
        <dbReference type="ChEBI" id="CHEBI:43474"/>
        <dbReference type="ChEBI" id="CHEBI:61977"/>
        <dbReference type="EC" id="3.1.3.16"/>
    </reaction>
</comment>
<dbReference type="PANTHER" id="PTHR23081">
    <property type="entry name" value="RNA POLYMERASE II CTD PHOSPHATASE"/>
    <property type="match status" value="1"/>
</dbReference>
<dbReference type="InterPro" id="IPR004274">
    <property type="entry name" value="FCP1_dom"/>
</dbReference>
<feature type="region of interest" description="Disordered" evidence="7">
    <location>
        <begin position="27"/>
        <end position="74"/>
    </location>
</feature>
<dbReference type="InterPro" id="IPR023214">
    <property type="entry name" value="HAD_sf"/>
</dbReference>
<feature type="compositionally biased region" description="Low complexity" evidence="7">
    <location>
        <begin position="62"/>
        <end position="73"/>
    </location>
</feature>
<feature type="region of interest" description="Disordered" evidence="7">
    <location>
        <begin position="640"/>
        <end position="696"/>
    </location>
</feature>
<feature type="compositionally biased region" description="Polar residues" evidence="7">
    <location>
        <begin position="465"/>
        <end position="476"/>
    </location>
</feature>
<comment type="subcellular location">
    <subcellularLocation>
        <location evidence="1">Nucleus</location>
    </subcellularLocation>
</comment>
<evidence type="ECO:0000256" key="3">
    <source>
        <dbReference type="ARBA" id="ARBA00022801"/>
    </source>
</evidence>
<feature type="compositionally biased region" description="Polar residues" evidence="7">
    <location>
        <begin position="671"/>
        <end position="691"/>
    </location>
</feature>
<name>M8BX98_AEGTA</name>
<feature type="compositionally biased region" description="Polar residues" evidence="7">
    <location>
        <begin position="644"/>
        <end position="655"/>
    </location>
</feature>
<dbReference type="InterPro" id="IPR036420">
    <property type="entry name" value="BRCT_dom_sf"/>
</dbReference>
<keyword evidence="4" id="KW-0539">Nucleus</keyword>
<evidence type="ECO:0000256" key="2">
    <source>
        <dbReference type="ARBA" id="ARBA00013081"/>
    </source>
</evidence>
<dbReference type="PROSITE" id="PS50969">
    <property type="entry name" value="FCP1"/>
    <property type="match status" value="1"/>
</dbReference>
<keyword evidence="3" id="KW-0378">Hydrolase</keyword>
<dbReference type="GO" id="GO:0008420">
    <property type="term" value="F:RNA polymerase II CTD heptapeptide repeat phosphatase activity"/>
    <property type="evidence" value="ECO:0007669"/>
    <property type="project" value="InterPro"/>
</dbReference>
<evidence type="ECO:0000313" key="8">
    <source>
        <dbReference type="EnsemblPlants" id="EMT07568"/>
    </source>
</evidence>
<evidence type="ECO:0000256" key="6">
    <source>
        <dbReference type="ARBA" id="ARBA00048336"/>
    </source>
</evidence>
<dbReference type="SUPFAM" id="SSF52113">
    <property type="entry name" value="BRCT domain"/>
    <property type="match status" value="1"/>
</dbReference>
<feature type="region of interest" description="Disordered" evidence="7">
    <location>
        <begin position="434"/>
        <end position="596"/>
    </location>
</feature>
<dbReference type="Gene3D" id="3.40.50.1000">
    <property type="entry name" value="HAD superfamily/HAD-like"/>
    <property type="match status" value="1"/>
</dbReference>
<dbReference type="SMART" id="SM00577">
    <property type="entry name" value="CPDc"/>
    <property type="match status" value="1"/>
</dbReference>
<evidence type="ECO:0000256" key="7">
    <source>
        <dbReference type="SAM" id="MobiDB-lite"/>
    </source>
</evidence>
<feature type="region of interest" description="Disordered" evidence="7">
    <location>
        <begin position="769"/>
        <end position="792"/>
    </location>
</feature>
<feature type="compositionally biased region" description="Acidic residues" evidence="7">
    <location>
        <begin position="43"/>
        <end position="52"/>
    </location>
</feature>
<dbReference type="InterPro" id="IPR036412">
    <property type="entry name" value="HAD-like_sf"/>
</dbReference>
<organism evidence="8">
    <name type="scientific">Aegilops tauschii</name>
    <name type="common">Tausch's goatgrass</name>
    <name type="synonym">Aegilops squarrosa</name>
    <dbReference type="NCBI Taxonomy" id="37682"/>
    <lineage>
        <taxon>Eukaryota</taxon>
        <taxon>Viridiplantae</taxon>
        <taxon>Streptophyta</taxon>
        <taxon>Embryophyta</taxon>
        <taxon>Tracheophyta</taxon>
        <taxon>Spermatophyta</taxon>
        <taxon>Magnoliopsida</taxon>
        <taxon>Liliopsida</taxon>
        <taxon>Poales</taxon>
        <taxon>Poaceae</taxon>
        <taxon>BOP clade</taxon>
        <taxon>Pooideae</taxon>
        <taxon>Triticodae</taxon>
        <taxon>Triticeae</taxon>
        <taxon>Triticinae</taxon>
        <taxon>Aegilops</taxon>
    </lineage>
</organism>
<proteinExistence type="predicted"/>
<dbReference type="Pfam" id="PF03031">
    <property type="entry name" value="NIF"/>
    <property type="match status" value="1"/>
</dbReference>
<feature type="compositionally biased region" description="Basic and acidic residues" evidence="7">
    <location>
        <begin position="449"/>
        <end position="459"/>
    </location>
</feature>
<feature type="compositionally biased region" description="Basic and acidic residues" evidence="7">
    <location>
        <begin position="523"/>
        <end position="533"/>
    </location>
</feature>
<dbReference type="PANTHER" id="PTHR23081:SF2">
    <property type="entry name" value="RNA POLYMERASE II C-TERMINAL DOMAIN PHOSPHATASE-LIKE 3"/>
    <property type="match status" value="1"/>
</dbReference>
<dbReference type="AlphaFoldDB" id="M8BX98"/>
<reference evidence="8" key="1">
    <citation type="submission" date="2015-06" db="UniProtKB">
        <authorList>
            <consortium name="EnsemblPlants"/>
        </authorList>
    </citation>
    <scope>IDENTIFICATION</scope>
</reference>
<dbReference type="CDD" id="cd07521">
    <property type="entry name" value="HAD_FCP1-like"/>
    <property type="match status" value="1"/>
</dbReference>
<sequence>MRVTLTPKDEDWLVVLMTRERPRSAVVAPGGDVFTAGGGGETSDGDSSESLEEISAADFKESSSGTAAASASAQRSRVWMGYTMSRSYAPAFHSFAWAQAVQNKPLVPRPVADEDEVEHLVDASDEEKEEGEIEEGEAVQSTSPPIKQPETIDLDSDAQDKSESVAMEQTPLAFEAADELDFDQRVGSILEELERLSIEEAEKSFEGSCARLRSCFESLKPLFPESGSPMPMLDALVQQAFVGIDTITTVANSYAMPKREQNKNMLLKLLFHIKNRYSDMLALSQRDELDSRVRQLVFVDGEDNAGSNCSTKTVNVVVQSGQVPSDRLPVESGAANPLRGSSFPSWEIPANNRMVSPLLDLHADYDENSLPSPTRDSAPPFPVPKPIGFGVFPMAPDRYFLAERVDPSKKVLYTCVNDALKDVSSYRQKYGQTSTFASDDLPSPTPSDDGDKSGDKEGDIFGEVSSFSASNKSAPPSGNLIPASRPSAVISSNDSFAGGPPGYAKQIEQSVSGPSHALKPSAKSRDPRLRFLNRDSGGTADANRHVNFAEPNASKDGTLGGVVSDNSRKHKATGQPLTGETVLKRARESTGNPRDMQVTGFNQISIKGLKLRQPGILVLGPVVNLLATVKGHRCEPDCAHALDSNGTSEENSQNDPGVIRMKARDPRRVLHNNTSQKNDTPNSDQAKSNGITLPAFQDSKDNLINREQLAEQLQTTVLPSQPVSLSSIAGQSTMSASKVDPVSNSQLAASSLIAPQETLVSVNRADPRVAAGQNDSNDAAPATTLGTRPPANQWGDLDDLLNGYDDQQKALIQKERARRIMEQHTMFSSRKLCLVLDLDHTLLNSAKFIEVDPIHEEILRKKEEQDRERSERHLFRFHHMQMWTKLRPGIWNFLEKASKLYELHLYTMGNKLYATEMAKVLDPSGTLFAGRVISRGGDGISRGGDGDTFDSDDRVPKSKDLDGVLGMESAVVIIDDSVIGRIHQNFFSHPNLNDADVRSILSSEQRRILAGCRIVFSRIFPVGEANPHLHPLWQTAEQFGAVCTNQIDDQVTHVVANSLGTDKLGNIMCEHVIAENNAREVISWLMKLFQDYINFRNYKGLWGGIEMHAISLSVKFTFLQYSYPINQRRRKLWVIVH</sequence>
<evidence type="ECO:0000256" key="5">
    <source>
        <dbReference type="ARBA" id="ARBA00047761"/>
    </source>
</evidence>
<dbReference type="EC" id="3.1.3.16" evidence="2"/>
<dbReference type="Pfam" id="PF25505">
    <property type="entry name" value="ARM_CPL3"/>
    <property type="match status" value="1"/>
</dbReference>
<feature type="compositionally biased region" description="Acidic residues" evidence="7">
    <location>
        <begin position="116"/>
        <end position="137"/>
    </location>
</feature>
<dbReference type="EnsemblPlants" id="EMT07568">
    <property type="protein sequence ID" value="EMT07568"/>
    <property type="gene ID" value="F775_07128"/>
</dbReference>
<dbReference type="Gene3D" id="3.40.50.10190">
    <property type="entry name" value="BRCT domain"/>
    <property type="match status" value="1"/>
</dbReference>
<dbReference type="SUPFAM" id="SSF56784">
    <property type="entry name" value="HAD-like"/>
    <property type="match status" value="1"/>
</dbReference>
<dbReference type="GO" id="GO:0005634">
    <property type="term" value="C:nucleus"/>
    <property type="evidence" value="ECO:0007669"/>
    <property type="project" value="UniProtKB-SubCell"/>
</dbReference>
<evidence type="ECO:0000256" key="4">
    <source>
        <dbReference type="ARBA" id="ARBA00023242"/>
    </source>
</evidence>
<accession>M8BX98</accession>
<protein>
    <recommendedName>
        <fullName evidence="2">protein-serine/threonine phosphatase</fullName>
        <ecNumber evidence="2">3.1.3.16</ecNumber>
    </recommendedName>
</protein>
<feature type="region of interest" description="Disordered" evidence="7">
    <location>
        <begin position="116"/>
        <end position="165"/>
    </location>
</feature>
<dbReference type="InterPro" id="IPR039189">
    <property type="entry name" value="Fcp1"/>
</dbReference>
<dbReference type="InterPro" id="IPR057473">
    <property type="entry name" value="ARM_CPL3"/>
</dbReference>
<comment type="catalytic activity">
    <reaction evidence="5">
        <text>O-phospho-L-seryl-[protein] + H2O = L-seryl-[protein] + phosphate</text>
        <dbReference type="Rhea" id="RHEA:20629"/>
        <dbReference type="Rhea" id="RHEA-COMP:9863"/>
        <dbReference type="Rhea" id="RHEA-COMP:11604"/>
        <dbReference type="ChEBI" id="CHEBI:15377"/>
        <dbReference type="ChEBI" id="CHEBI:29999"/>
        <dbReference type="ChEBI" id="CHEBI:43474"/>
        <dbReference type="ChEBI" id="CHEBI:83421"/>
        <dbReference type="EC" id="3.1.3.16"/>
    </reaction>
</comment>
<dbReference type="CDD" id="cd17729">
    <property type="entry name" value="BRCT_CTDP1"/>
    <property type="match status" value="1"/>
</dbReference>